<dbReference type="InterPro" id="IPR001214">
    <property type="entry name" value="SET_dom"/>
</dbReference>
<name>A0A8H5HKB7_9AGAR</name>
<protein>
    <recommendedName>
        <fullName evidence="1">SET domain-containing protein</fullName>
    </recommendedName>
</protein>
<evidence type="ECO:0000313" key="2">
    <source>
        <dbReference type="EMBL" id="KAF5384671.1"/>
    </source>
</evidence>
<evidence type="ECO:0000313" key="3">
    <source>
        <dbReference type="Proteomes" id="UP000518752"/>
    </source>
</evidence>
<dbReference type="OrthoDB" id="5792673at2759"/>
<dbReference type="AlphaFoldDB" id="A0A8H5HKB7"/>
<feature type="domain" description="SET" evidence="1">
    <location>
        <begin position="49"/>
        <end position="188"/>
    </location>
</feature>
<dbReference type="PROSITE" id="PS50280">
    <property type="entry name" value="SET"/>
    <property type="match status" value="1"/>
</dbReference>
<evidence type="ECO:0000259" key="1">
    <source>
        <dbReference type="PROSITE" id="PS50280"/>
    </source>
</evidence>
<comment type="caution">
    <text evidence="2">The sequence shown here is derived from an EMBL/GenBank/DDBJ whole genome shotgun (WGS) entry which is preliminary data.</text>
</comment>
<reference evidence="2 3" key="1">
    <citation type="journal article" date="2020" name="ISME J.">
        <title>Uncovering the hidden diversity of litter-decomposition mechanisms in mushroom-forming fungi.</title>
        <authorList>
            <person name="Floudas D."/>
            <person name="Bentzer J."/>
            <person name="Ahren D."/>
            <person name="Johansson T."/>
            <person name="Persson P."/>
            <person name="Tunlid A."/>
        </authorList>
    </citation>
    <scope>NUCLEOTIDE SEQUENCE [LARGE SCALE GENOMIC DNA]</scope>
    <source>
        <strain evidence="2 3">CBS 406.79</strain>
    </source>
</reference>
<proteinExistence type="predicted"/>
<dbReference type="EMBL" id="JAACJN010000041">
    <property type="protein sequence ID" value="KAF5384671.1"/>
    <property type="molecule type" value="Genomic_DNA"/>
</dbReference>
<dbReference type="Proteomes" id="UP000518752">
    <property type="component" value="Unassembled WGS sequence"/>
</dbReference>
<dbReference type="Gene3D" id="2.170.270.10">
    <property type="entry name" value="SET domain"/>
    <property type="match status" value="1"/>
</dbReference>
<keyword evidence="3" id="KW-1185">Reference proteome</keyword>
<gene>
    <name evidence="2" type="ORF">D9757_006208</name>
</gene>
<organism evidence="2 3">
    <name type="scientific">Collybiopsis confluens</name>
    <dbReference type="NCBI Taxonomy" id="2823264"/>
    <lineage>
        <taxon>Eukaryota</taxon>
        <taxon>Fungi</taxon>
        <taxon>Dikarya</taxon>
        <taxon>Basidiomycota</taxon>
        <taxon>Agaricomycotina</taxon>
        <taxon>Agaricomycetes</taxon>
        <taxon>Agaricomycetidae</taxon>
        <taxon>Agaricales</taxon>
        <taxon>Marasmiineae</taxon>
        <taxon>Omphalotaceae</taxon>
        <taxon>Collybiopsis</taxon>
    </lineage>
</organism>
<dbReference type="SUPFAM" id="SSF82199">
    <property type="entry name" value="SET domain"/>
    <property type="match status" value="1"/>
</dbReference>
<sequence>MARSSAVGPPHWPEGVQYSQRYIFHSSVTATTKNFIEKGPKSTKNRGSSRMTVIRRVSEPSHPAFGQFGLFAAKKISAKEHILDYIGDSEPIAGMNSTDFVPGEVHTDERIESNYDLSLHRFESGESVGIDAGRMGNEGRFINDFRGVRAKPNSVFTDYRDSGGQLRMGVYAGGEDIRKGDEILVSYGKGFWKATG</sequence>
<accession>A0A8H5HKB7</accession>
<dbReference type="Pfam" id="PF00856">
    <property type="entry name" value="SET"/>
    <property type="match status" value="1"/>
</dbReference>
<dbReference type="InterPro" id="IPR046341">
    <property type="entry name" value="SET_dom_sf"/>
</dbReference>